<comment type="caution">
    <text evidence="1">The sequence shown here is derived from an EMBL/GenBank/DDBJ whole genome shotgun (WGS) entry which is preliminary data.</text>
</comment>
<evidence type="ECO:0000313" key="2">
    <source>
        <dbReference type="Proteomes" id="UP001159363"/>
    </source>
</evidence>
<reference evidence="1 2" key="1">
    <citation type="submission" date="2023-02" db="EMBL/GenBank/DDBJ databases">
        <title>LHISI_Scaffold_Assembly.</title>
        <authorList>
            <person name="Stuart O.P."/>
            <person name="Cleave R."/>
            <person name="Magrath M.J.L."/>
            <person name="Mikheyev A.S."/>
        </authorList>
    </citation>
    <scope>NUCLEOTIDE SEQUENCE [LARGE SCALE GENOMIC DNA]</scope>
    <source>
        <strain evidence="1">Daus_M_001</strain>
        <tissue evidence="1">Leg muscle</tissue>
    </source>
</reference>
<dbReference type="Proteomes" id="UP001159363">
    <property type="component" value="Chromosome X"/>
</dbReference>
<protein>
    <submittedName>
        <fullName evidence="1">Uncharacterized protein</fullName>
    </submittedName>
</protein>
<organism evidence="1 2">
    <name type="scientific">Dryococelus australis</name>
    <dbReference type="NCBI Taxonomy" id="614101"/>
    <lineage>
        <taxon>Eukaryota</taxon>
        <taxon>Metazoa</taxon>
        <taxon>Ecdysozoa</taxon>
        <taxon>Arthropoda</taxon>
        <taxon>Hexapoda</taxon>
        <taxon>Insecta</taxon>
        <taxon>Pterygota</taxon>
        <taxon>Neoptera</taxon>
        <taxon>Polyneoptera</taxon>
        <taxon>Phasmatodea</taxon>
        <taxon>Verophasmatodea</taxon>
        <taxon>Anareolatae</taxon>
        <taxon>Phasmatidae</taxon>
        <taxon>Eurycanthinae</taxon>
        <taxon>Dryococelus</taxon>
    </lineage>
</organism>
<evidence type="ECO:0000313" key="1">
    <source>
        <dbReference type="EMBL" id="KAJ8886644.1"/>
    </source>
</evidence>
<sequence length="97" mass="10954">MSGKTQVVADALYRCPVLALYQGLVGQLNQEIARDEKYAKETNIGLFVIQNGIQFRRKEIGEEQWLLCIPNNVSGELCVKAHEECGHFVITKTVKFI</sequence>
<name>A0ABQ9HRC3_9NEOP</name>
<keyword evidence="2" id="KW-1185">Reference proteome</keyword>
<dbReference type="EMBL" id="JARBHB010000004">
    <property type="protein sequence ID" value="KAJ8886644.1"/>
    <property type="molecule type" value="Genomic_DNA"/>
</dbReference>
<accession>A0ABQ9HRC3</accession>
<gene>
    <name evidence="1" type="ORF">PR048_012856</name>
</gene>
<dbReference type="Gene3D" id="1.10.340.70">
    <property type="match status" value="1"/>
</dbReference>
<proteinExistence type="predicted"/>